<keyword evidence="2" id="KW-0812">Transmembrane</keyword>
<dbReference type="PROSITE" id="PS00615">
    <property type="entry name" value="C_TYPE_LECTIN_1"/>
    <property type="match status" value="1"/>
</dbReference>
<accession>A0A8R1DJT9</accession>
<dbReference type="PANTHER" id="PTHR22803">
    <property type="entry name" value="MANNOSE, PHOSPHOLIPASE, LECTIN RECEPTOR RELATED"/>
    <property type="match status" value="1"/>
</dbReference>
<proteinExistence type="predicted"/>
<evidence type="ECO:0000313" key="4">
    <source>
        <dbReference type="EnsemblMetazoa" id="CJA04417.1"/>
    </source>
</evidence>
<evidence type="ECO:0000313" key="5">
    <source>
        <dbReference type="Proteomes" id="UP000005237"/>
    </source>
</evidence>
<dbReference type="InterPro" id="IPR019421">
    <property type="entry name" value="7TM_GPCR_serpentine_rcpt_Srd"/>
</dbReference>
<sequence length="445" mass="50782">MSTIRNILFVVYTTWLCLAVTFQFILLYFIMRHSPKNFRIFKWLLADSSMFQLVTIITCYFNQFGIITNVQPMLIETFGVCRHFEPRLCFFTYLTSVMSAILSNTAILATFYFKYRAVTKHVTTDSHVAKSLFMAHAPSALIFGLSVWFYQEMTPFFDQVSQNPQEFKKEESSIFAAISETSKAFPSISLALAFDAVWLPIVCGYFRRKVLQEVNMRMQRNSAIKRSQHSTFVTAWLSGEPRQDNGCGFARVGDGRWQSYDCTLYLPYVCVTPVIVTATCPPITTPSPTTFPTPPPCPVKTCVPSCDQGWTYFAPTNFCYRVFHQAKWDDAEASCVILGGHLASVHSELENTFINNIASCGMKEGHPEQLAWIGMHQVGQDWVWTDGTSSDYFNWAPKQPDHPGKELCVQTAPDLSYDKWYENWNNEECNTIMRAYVCKKASIQA</sequence>
<name>A0A8R1DJT9_CAEJA</name>
<feature type="transmembrane region" description="Helical" evidence="2">
    <location>
        <begin position="184"/>
        <end position="206"/>
    </location>
</feature>
<dbReference type="Pfam" id="PF10317">
    <property type="entry name" value="7TM_GPCR_Srd"/>
    <property type="match status" value="1"/>
</dbReference>
<dbReference type="Gene3D" id="3.10.100.10">
    <property type="entry name" value="Mannose-Binding Protein A, subunit A"/>
    <property type="match status" value="1"/>
</dbReference>
<dbReference type="InterPro" id="IPR050111">
    <property type="entry name" value="C-type_lectin/snaclec_domain"/>
</dbReference>
<dbReference type="InterPro" id="IPR001304">
    <property type="entry name" value="C-type_lectin-like"/>
</dbReference>
<dbReference type="Proteomes" id="UP000005237">
    <property type="component" value="Unassembled WGS sequence"/>
</dbReference>
<dbReference type="InterPro" id="IPR016187">
    <property type="entry name" value="CTDL_fold"/>
</dbReference>
<dbReference type="PROSITE" id="PS50041">
    <property type="entry name" value="C_TYPE_LECTIN_2"/>
    <property type="match status" value="1"/>
</dbReference>
<protein>
    <submittedName>
        <fullName evidence="4">C-type lectin domain-containing protein</fullName>
    </submittedName>
</protein>
<evidence type="ECO:0000259" key="3">
    <source>
        <dbReference type="PROSITE" id="PS50041"/>
    </source>
</evidence>
<feature type="transmembrane region" description="Helical" evidence="2">
    <location>
        <begin position="133"/>
        <end position="151"/>
    </location>
</feature>
<dbReference type="AlphaFoldDB" id="A0A8R1DJT9"/>
<reference evidence="5" key="1">
    <citation type="submission" date="2010-08" db="EMBL/GenBank/DDBJ databases">
        <authorList>
            <consortium name="Caenorhabditis japonica Sequencing Consortium"/>
            <person name="Wilson R.K."/>
        </authorList>
    </citation>
    <scope>NUCLEOTIDE SEQUENCE [LARGE SCALE GENOMIC DNA]</scope>
    <source>
        <strain evidence="5">DF5081</strain>
    </source>
</reference>
<keyword evidence="2" id="KW-1133">Transmembrane helix</keyword>
<dbReference type="Pfam" id="PF00059">
    <property type="entry name" value="Lectin_C"/>
    <property type="match status" value="1"/>
</dbReference>
<dbReference type="InterPro" id="IPR018378">
    <property type="entry name" value="C-type_lectin_CS"/>
</dbReference>
<dbReference type="EnsemblMetazoa" id="CJA04417.1">
    <property type="protein sequence ID" value="CJA04417.1"/>
    <property type="gene ID" value="WBGene00123621"/>
</dbReference>
<evidence type="ECO:0000256" key="2">
    <source>
        <dbReference type="SAM" id="Phobius"/>
    </source>
</evidence>
<keyword evidence="5" id="KW-1185">Reference proteome</keyword>
<feature type="transmembrane region" description="Helical" evidence="2">
    <location>
        <begin position="90"/>
        <end position="113"/>
    </location>
</feature>
<feature type="transmembrane region" description="Helical" evidence="2">
    <location>
        <begin position="51"/>
        <end position="70"/>
    </location>
</feature>
<dbReference type="FunFam" id="3.10.100.10:FF:000091">
    <property type="entry name" value="C-type LECtin"/>
    <property type="match status" value="1"/>
</dbReference>
<keyword evidence="2" id="KW-0472">Membrane</keyword>
<dbReference type="SUPFAM" id="SSF56436">
    <property type="entry name" value="C-type lectin-like"/>
    <property type="match status" value="2"/>
</dbReference>
<dbReference type="CDD" id="cd00037">
    <property type="entry name" value="CLECT"/>
    <property type="match status" value="1"/>
</dbReference>
<reference evidence="4" key="2">
    <citation type="submission" date="2022-06" db="UniProtKB">
        <authorList>
            <consortium name="EnsemblMetazoa"/>
        </authorList>
    </citation>
    <scope>IDENTIFICATION</scope>
    <source>
        <strain evidence="4">DF5081</strain>
    </source>
</reference>
<evidence type="ECO:0000256" key="1">
    <source>
        <dbReference type="ARBA" id="ARBA00023157"/>
    </source>
</evidence>
<feature type="transmembrane region" description="Helical" evidence="2">
    <location>
        <begin position="6"/>
        <end position="30"/>
    </location>
</feature>
<feature type="domain" description="C-type lectin" evidence="3">
    <location>
        <begin position="315"/>
        <end position="430"/>
    </location>
</feature>
<dbReference type="SMART" id="SM00034">
    <property type="entry name" value="CLECT"/>
    <property type="match status" value="1"/>
</dbReference>
<keyword evidence="1" id="KW-1015">Disulfide bond</keyword>
<dbReference type="InterPro" id="IPR016186">
    <property type="entry name" value="C-type_lectin-like/link_sf"/>
</dbReference>
<organism evidence="4 5">
    <name type="scientific">Caenorhabditis japonica</name>
    <dbReference type="NCBI Taxonomy" id="281687"/>
    <lineage>
        <taxon>Eukaryota</taxon>
        <taxon>Metazoa</taxon>
        <taxon>Ecdysozoa</taxon>
        <taxon>Nematoda</taxon>
        <taxon>Chromadorea</taxon>
        <taxon>Rhabditida</taxon>
        <taxon>Rhabditina</taxon>
        <taxon>Rhabditomorpha</taxon>
        <taxon>Rhabditoidea</taxon>
        <taxon>Rhabditidae</taxon>
        <taxon>Peloderinae</taxon>
        <taxon>Caenorhabditis</taxon>
    </lineage>
</organism>